<feature type="compositionally biased region" description="Low complexity" evidence="7">
    <location>
        <begin position="234"/>
        <end position="243"/>
    </location>
</feature>
<dbReference type="SUPFAM" id="SSF53335">
    <property type="entry name" value="S-adenosyl-L-methionine-dependent methyltransferases"/>
    <property type="match status" value="1"/>
</dbReference>
<dbReference type="EC" id="2.1.1.-" evidence="6"/>
<evidence type="ECO:0000256" key="2">
    <source>
        <dbReference type="ARBA" id="ARBA00022552"/>
    </source>
</evidence>
<dbReference type="NCBIfam" id="TIGR00138">
    <property type="entry name" value="rsmG_gidB"/>
    <property type="match status" value="1"/>
</dbReference>
<evidence type="ECO:0000256" key="4">
    <source>
        <dbReference type="ARBA" id="ARBA00022679"/>
    </source>
</evidence>
<name>A0ABZ0QNP9_9FIRM</name>
<keyword evidence="9" id="KW-1185">Reference proteome</keyword>
<dbReference type="Proteomes" id="UP001304683">
    <property type="component" value="Chromosome"/>
</dbReference>
<dbReference type="RefSeq" id="WP_135224603.1">
    <property type="nucleotide sequence ID" value="NZ_CP132508.1"/>
</dbReference>
<evidence type="ECO:0000256" key="3">
    <source>
        <dbReference type="ARBA" id="ARBA00022603"/>
    </source>
</evidence>
<evidence type="ECO:0000256" key="6">
    <source>
        <dbReference type="HAMAP-Rule" id="MF_00074"/>
    </source>
</evidence>
<comment type="subcellular location">
    <subcellularLocation>
        <location evidence="6">Cytoplasm</location>
    </subcellularLocation>
</comment>
<evidence type="ECO:0000256" key="5">
    <source>
        <dbReference type="ARBA" id="ARBA00022691"/>
    </source>
</evidence>
<reference evidence="8 9" key="1">
    <citation type="submission" date="2023-08" db="EMBL/GenBank/DDBJ databases">
        <title>Genome sequence of Thermaerobacter compostii strain Ins1, a spore-forming filamentous bacterium isolated from a deep geothermal reservoir.</title>
        <authorList>
            <person name="Bregnard D."/>
            <person name="Gonzalez D."/>
            <person name="Junier P."/>
        </authorList>
    </citation>
    <scope>NUCLEOTIDE SEQUENCE [LARGE SCALE GENOMIC DNA]</scope>
    <source>
        <strain evidence="8 9">Ins1</strain>
    </source>
</reference>
<feature type="compositionally biased region" description="Gly residues" evidence="7">
    <location>
        <begin position="244"/>
        <end position="254"/>
    </location>
</feature>
<feature type="binding site" evidence="6">
    <location>
        <position position="87"/>
    </location>
    <ligand>
        <name>S-adenosyl-L-methionine</name>
        <dbReference type="ChEBI" id="CHEBI:59789"/>
    </ligand>
</feature>
<feature type="binding site" evidence="6">
    <location>
        <begin position="135"/>
        <end position="136"/>
    </location>
    <ligand>
        <name>S-adenosyl-L-methionine</name>
        <dbReference type="ChEBI" id="CHEBI:59789"/>
    </ligand>
</feature>
<evidence type="ECO:0000256" key="7">
    <source>
        <dbReference type="SAM" id="MobiDB-lite"/>
    </source>
</evidence>
<keyword evidence="2 6" id="KW-0698">rRNA processing</keyword>
<dbReference type="Pfam" id="PF02527">
    <property type="entry name" value="GidB"/>
    <property type="match status" value="1"/>
</dbReference>
<dbReference type="InterPro" id="IPR029063">
    <property type="entry name" value="SAM-dependent_MTases_sf"/>
</dbReference>
<dbReference type="PANTHER" id="PTHR31760">
    <property type="entry name" value="S-ADENOSYL-L-METHIONINE-DEPENDENT METHYLTRANSFERASES SUPERFAMILY PROTEIN"/>
    <property type="match status" value="1"/>
</dbReference>
<dbReference type="GO" id="GO:0032259">
    <property type="term" value="P:methylation"/>
    <property type="evidence" value="ECO:0007669"/>
    <property type="project" value="UniProtKB-KW"/>
</dbReference>
<sequence length="295" mass="30940">MDPASWRERLAAYCGAFGVRVSGAALEAMRIHWELVRRARGRVNLTAITEDDEALVRHYLDSLMALAVGEAWPEEGVLVDLGSGAGFPGIPLLLALGPRWRGLLLEAQRKKARFLAEAVATLGLAERVTVQARRAEEAGHDRQWRGRAAAVVARAVAPLAVVVEYGLPFLGVGGRLWAYKGPRVEEERTAAEQAARVLGGRLAALHGFRLPGGAGERVIVEVVKERPTPEAYPRRPGVPARRPLGGGPAAGGRFGMTASRPGGEGLGRAGGGAAGGGVRAPGWAGRAAGAGRGTR</sequence>
<keyword evidence="5 6" id="KW-0949">S-adenosyl-L-methionine</keyword>
<keyword evidence="3 6" id="KW-0489">Methyltransferase</keyword>
<proteinExistence type="inferred from homology"/>
<dbReference type="PANTHER" id="PTHR31760:SF0">
    <property type="entry name" value="S-ADENOSYL-L-METHIONINE-DEPENDENT METHYLTRANSFERASES SUPERFAMILY PROTEIN"/>
    <property type="match status" value="1"/>
</dbReference>
<feature type="region of interest" description="Disordered" evidence="7">
    <location>
        <begin position="228"/>
        <end position="295"/>
    </location>
</feature>
<dbReference type="InterPro" id="IPR003682">
    <property type="entry name" value="rRNA_ssu_MeTfrase_G"/>
</dbReference>
<accession>A0ABZ0QNP9</accession>
<dbReference type="Gene3D" id="3.40.50.150">
    <property type="entry name" value="Vaccinia Virus protein VP39"/>
    <property type="match status" value="1"/>
</dbReference>
<dbReference type="EMBL" id="CP132508">
    <property type="protein sequence ID" value="WPD19109.1"/>
    <property type="molecule type" value="Genomic_DNA"/>
</dbReference>
<comment type="similarity">
    <text evidence="6">Belongs to the methyltransferase superfamily. RNA methyltransferase RsmG family.</text>
</comment>
<keyword evidence="1 6" id="KW-0963">Cytoplasm</keyword>
<feature type="binding site" evidence="6">
    <location>
        <position position="154"/>
    </location>
    <ligand>
        <name>S-adenosyl-L-methionine</name>
        <dbReference type="ChEBI" id="CHEBI:59789"/>
    </ligand>
</feature>
<feature type="binding site" evidence="6">
    <location>
        <position position="82"/>
    </location>
    <ligand>
        <name>S-adenosyl-L-methionine</name>
        <dbReference type="ChEBI" id="CHEBI:59789"/>
    </ligand>
</feature>
<evidence type="ECO:0000256" key="1">
    <source>
        <dbReference type="ARBA" id="ARBA00022490"/>
    </source>
</evidence>
<evidence type="ECO:0000313" key="8">
    <source>
        <dbReference type="EMBL" id="WPD19109.1"/>
    </source>
</evidence>
<comment type="caution">
    <text evidence="6">Lacks conserved residue(s) required for the propagation of feature annotation.</text>
</comment>
<feature type="compositionally biased region" description="Gly residues" evidence="7">
    <location>
        <begin position="262"/>
        <end position="279"/>
    </location>
</feature>
<dbReference type="GO" id="GO:0008168">
    <property type="term" value="F:methyltransferase activity"/>
    <property type="evidence" value="ECO:0007669"/>
    <property type="project" value="UniProtKB-KW"/>
</dbReference>
<organism evidence="8 9">
    <name type="scientific">Thermaerobacter composti</name>
    <dbReference type="NCBI Taxonomy" id="554949"/>
    <lineage>
        <taxon>Bacteria</taxon>
        <taxon>Bacillati</taxon>
        <taxon>Bacillota</taxon>
        <taxon>Clostridia</taxon>
        <taxon>Eubacteriales</taxon>
        <taxon>Clostridiales Family XVII. Incertae Sedis</taxon>
        <taxon>Thermaerobacter</taxon>
    </lineage>
</organism>
<evidence type="ECO:0000313" key="9">
    <source>
        <dbReference type="Proteomes" id="UP001304683"/>
    </source>
</evidence>
<keyword evidence="4 6" id="KW-0808">Transferase</keyword>
<comment type="function">
    <text evidence="6">Specifically methylates the N7 position of a guanine in 16S rRNA.</text>
</comment>
<dbReference type="HAMAP" id="MF_00074">
    <property type="entry name" value="16SrRNA_methyltr_G"/>
    <property type="match status" value="1"/>
</dbReference>
<gene>
    <name evidence="6 8" type="primary">rsmG</name>
    <name evidence="8" type="ORF">Q5761_12345</name>
</gene>
<protein>
    <recommendedName>
        <fullName evidence="6">Ribosomal RNA small subunit methyltransferase G</fullName>
        <ecNumber evidence="6">2.1.1.-</ecNumber>
    </recommendedName>
    <alternativeName>
        <fullName evidence="6">16S rRNA 7-methylguanosine methyltransferase</fullName>
        <shortName evidence="6">16S rRNA m7G methyltransferase</shortName>
    </alternativeName>
</protein>